<organism evidence="1 2">
    <name type="scientific">Bowmanella denitrificans</name>
    <dbReference type="NCBI Taxonomy" id="366582"/>
    <lineage>
        <taxon>Bacteria</taxon>
        <taxon>Pseudomonadati</taxon>
        <taxon>Pseudomonadota</taxon>
        <taxon>Gammaproteobacteria</taxon>
        <taxon>Alteromonadales</taxon>
        <taxon>Alteromonadaceae</taxon>
        <taxon>Bowmanella</taxon>
    </lineage>
</organism>
<reference evidence="2" key="1">
    <citation type="journal article" date="2019" name="Int. J. Syst. Evol. Microbiol.">
        <title>The Global Catalogue of Microorganisms (GCM) 10K type strain sequencing project: providing services to taxonomists for standard genome sequencing and annotation.</title>
        <authorList>
            <consortium name="The Broad Institute Genomics Platform"/>
            <consortium name="The Broad Institute Genome Sequencing Center for Infectious Disease"/>
            <person name="Wu L."/>
            <person name="Ma J."/>
        </authorList>
    </citation>
    <scope>NUCLEOTIDE SEQUENCE [LARGE SCALE GENOMIC DNA]</scope>
    <source>
        <strain evidence="2">JCM 13378</strain>
    </source>
</reference>
<evidence type="ECO:0008006" key="3">
    <source>
        <dbReference type="Google" id="ProtNLM"/>
    </source>
</evidence>
<evidence type="ECO:0000313" key="2">
    <source>
        <dbReference type="Proteomes" id="UP001501757"/>
    </source>
</evidence>
<sequence>MFTCKGAIDFYQQRFPDAPEQLWQLVPNGYDEKMFEGATTTQCKNSGEIRLLHAGTIYPIERDPTLLFQALANLKNQGQIRKEQFKVILRATSHDHQYAPMLEQLKITDLVTLEPAIPYKEALNEMLEVEALLLLQAANCNFQVPAKAYEYIRAQKPILALTDEAGDTADVIKQSQMAIIAPLDDVAKIELAIVSLIEKIRTDKLTVLPMAEIERFSRDKQAQRLAVIIDDVIGMQEK</sequence>
<keyword evidence="2" id="KW-1185">Reference proteome</keyword>
<evidence type="ECO:0000313" key="1">
    <source>
        <dbReference type="EMBL" id="GAA0369651.1"/>
    </source>
</evidence>
<dbReference type="SUPFAM" id="SSF53756">
    <property type="entry name" value="UDP-Glycosyltransferase/glycogen phosphorylase"/>
    <property type="match status" value="1"/>
</dbReference>
<comment type="caution">
    <text evidence="1">The sequence shown here is derived from an EMBL/GenBank/DDBJ whole genome shotgun (WGS) entry which is preliminary data.</text>
</comment>
<name>A0ABP3HHC6_9ALTE</name>
<dbReference type="EMBL" id="BAAAEI010000023">
    <property type="protein sequence ID" value="GAA0369651.1"/>
    <property type="molecule type" value="Genomic_DNA"/>
</dbReference>
<proteinExistence type="predicted"/>
<accession>A0ABP3HHC6</accession>
<protein>
    <recommendedName>
        <fullName evidence="3">Glycosyl transferase family 1 domain-containing protein</fullName>
    </recommendedName>
</protein>
<dbReference type="Gene3D" id="3.40.50.2000">
    <property type="entry name" value="Glycogen Phosphorylase B"/>
    <property type="match status" value="1"/>
</dbReference>
<gene>
    <name evidence="1" type="ORF">GCM10009092_37390</name>
</gene>
<dbReference type="Proteomes" id="UP001501757">
    <property type="component" value="Unassembled WGS sequence"/>
</dbReference>